<evidence type="ECO:0000256" key="1">
    <source>
        <dbReference type="ARBA" id="ARBA00022729"/>
    </source>
</evidence>
<feature type="signal peptide" evidence="5">
    <location>
        <begin position="1"/>
        <end position="19"/>
    </location>
</feature>
<dbReference type="SUPFAM" id="SSF49299">
    <property type="entry name" value="PKD domain"/>
    <property type="match status" value="1"/>
</dbReference>
<feature type="domain" description="PKD" evidence="6">
    <location>
        <begin position="261"/>
        <end position="298"/>
    </location>
</feature>
<keyword evidence="2" id="KW-0325">Glycoprotein</keyword>
<dbReference type="FunFam" id="2.60.40.10:FF:001512">
    <property type="entry name" value="Premelanosome protein a"/>
    <property type="match status" value="1"/>
</dbReference>
<dbReference type="Proteomes" id="UP000613066">
    <property type="component" value="Unassembled WGS sequence"/>
</dbReference>
<organism evidence="7 8">
    <name type="scientific">Penelope pileata</name>
    <dbReference type="NCBI Taxonomy" id="1118817"/>
    <lineage>
        <taxon>Eukaryota</taxon>
        <taxon>Metazoa</taxon>
        <taxon>Chordata</taxon>
        <taxon>Craniata</taxon>
        <taxon>Vertebrata</taxon>
        <taxon>Euteleostomi</taxon>
        <taxon>Archelosauria</taxon>
        <taxon>Archosauria</taxon>
        <taxon>Dinosauria</taxon>
        <taxon>Saurischia</taxon>
        <taxon>Theropoda</taxon>
        <taxon>Coelurosauria</taxon>
        <taxon>Aves</taxon>
        <taxon>Neognathae</taxon>
        <taxon>Galloanserae</taxon>
        <taxon>Galliformes</taxon>
        <taxon>Cracidae</taxon>
        <taxon>Penelope</taxon>
    </lineage>
</organism>
<keyword evidence="1 5" id="KW-0732">Signal</keyword>
<name>A0A851NAZ4_9GALL</name>
<sequence>MQLHGAVALLAALLALAMAQQRASGQRHGSGQSQVWSRRPAPFRSWDAVRYRPWQEGTARQSDCWRGGDVTFEISNDAPTMVGAKATFSIALHFPSTQMALPDGLVVWSQNCTINGTRVTQGDPVFPEQLDEGSDGIFPDGQPFPRSAWGRRGKFVYVWWTWGRYWQVVDGAVSQLTVGTDGVALGSYTMEVIVYHYRGRQKFIPIGHASTQFSITDQVPLVVDVAQLQEAVAGGEHFVRNRPVAFSVRLHDPSHYLRDADISYSWDFGDQSGMLISRSPTVTHTYLQAGSFAAHLVLQAAIPLSPCGTSVPPVMNPTTGPVPSLGPTATQPAGPTAGTANTPGTTAAPVTTMAPGTAVAPGASGAPLEPTGGSVAVPLDTTSTDPVPVLVLSTVVAGAADLMDPSTDLLLPTSVSPGGDALSTAAPTAVGGTVAAGAVTAGDMAAATPQAAGATAVDMAAAIAGATDGDAVGSTAGATTESTADATVGATLGATAGATAISPGVATAGATAEPQLLVKRQAPVAEPVDCVLYRYGTFSTQLNIVQSIESVAIVQVVPVVPEGSGNSVELTVTCEGSLPEEVCTVVADAECQTAQTRTCSAVAPAPGCQLVLRQDFNQSGLYCLNVSLANGNGLAVASTHVTVGGASPTASRTTLTIGLLLIAAVLGTTAYTYRRVKYSPLLAAAPPAPRPRGWMSTGAALRLLLRQAFGGAPSGESSPLLRANAI</sequence>
<dbReference type="Pfam" id="PF20433">
    <property type="entry name" value="PKAT_KLD"/>
    <property type="match status" value="1"/>
</dbReference>
<dbReference type="Pfam" id="PF00801">
    <property type="entry name" value="PKD"/>
    <property type="match status" value="1"/>
</dbReference>
<keyword evidence="8" id="KW-1185">Reference proteome</keyword>
<dbReference type="PROSITE" id="PS50093">
    <property type="entry name" value="PKD"/>
    <property type="match status" value="1"/>
</dbReference>
<proteinExistence type="inferred from homology"/>
<dbReference type="GO" id="GO:0032438">
    <property type="term" value="P:melanosome organization"/>
    <property type="evidence" value="ECO:0007669"/>
    <property type="project" value="TreeGrafter"/>
</dbReference>
<feature type="region of interest" description="Disordered" evidence="4">
    <location>
        <begin position="315"/>
        <end position="349"/>
    </location>
</feature>
<dbReference type="GO" id="GO:0005886">
    <property type="term" value="C:plasma membrane"/>
    <property type="evidence" value="ECO:0007669"/>
    <property type="project" value="TreeGrafter"/>
</dbReference>
<protein>
    <submittedName>
        <fullName evidence="7">PMEL protein</fullName>
    </submittedName>
</protein>
<dbReference type="OrthoDB" id="9939762at2759"/>
<comment type="similarity">
    <text evidence="3">Belongs to the PMEL/NMB family.</text>
</comment>
<accession>A0A851NAZ4</accession>
<feature type="chain" id="PRO_5032350266" evidence="5">
    <location>
        <begin position="20"/>
        <end position="726"/>
    </location>
</feature>
<dbReference type="EMBL" id="WBMW01001236">
    <property type="protein sequence ID" value="NXC40229.1"/>
    <property type="molecule type" value="Genomic_DNA"/>
</dbReference>
<evidence type="ECO:0000313" key="7">
    <source>
        <dbReference type="EMBL" id="NXC40229.1"/>
    </source>
</evidence>
<dbReference type="PANTHER" id="PTHR11861:SF1">
    <property type="entry name" value="MELANOCYTE PROTEIN PMEL"/>
    <property type="match status" value="1"/>
</dbReference>
<dbReference type="InterPro" id="IPR022409">
    <property type="entry name" value="PKD/Chitinase_dom"/>
</dbReference>
<evidence type="ECO:0000256" key="3">
    <source>
        <dbReference type="ARBA" id="ARBA00025776"/>
    </source>
</evidence>
<feature type="non-terminal residue" evidence="7">
    <location>
        <position position="1"/>
    </location>
</feature>
<dbReference type="SMART" id="SM00089">
    <property type="entry name" value="PKD"/>
    <property type="match status" value="1"/>
</dbReference>
<feature type="non-terminal residue" evidence="7">
    <location>
        <position position="726"/>
    </location>
</feature>
<evidence type="ECO:0000256" key="4">
    <source>
        <dbReference type="SAM" id="MobiDB-lite"/>
    </source>
</evidence>
<dbReference type="InterPro" id="IPR013783">
    <property type="entry name" value="Ig-like_fold"/>
</dbReference>
<dbReference type="Pfam" id="PF26141">
    <property type="entry name" value="PMEL_NMB_N"/>
    <property type="match status" value="1"/>
</dbReference>
<reference evidence="7" key="1">
    <citation type="submission" date="2019-09" db="EMBL/GenBank/DDBJ databases">
        <title>Bird 10,000 Genomes (B10K) Project - Family phase.</title>
        <authorList>
            <person name="Zhang G."/>
        </authorList>
    </citation>
    <scope>NUCLEOTIDE SEQUENCE</scope>
    <source>
        <strain evidence="7">B10K-DU-001-08</strain>
        <tissue evidence="7">Muscle</tissue>
    </source>
</reference>
<comment type="caution">
    <text evidence="7">The sequence shown here is derived from an EMBL/GenBank/DDBJ whole genome shotgun (WGS) entry which is preliminary data.</text>
</comment>
<feature type="compositionally biased region" description="Low complexity" evidence="4">
    <location>
        <begin position="326"/>
        <end position="349"/>
    </location>
</feature>
<dbReference type="InterPro" id="IPR059017">
    <property type="entry name" value="PMEL_NMB_N"/>
</dbReference>
<dbReference type="Gene3D" id="2.60.40.10">
    <property type="entry name" value="Immunoglobulins"/>
    <property type="match status" value="1"/>
</dbReference>
<evidence type="ECO:0000313" key="8">
    <source>
        <dbReference type="Proteomes" id="UP000613066"/>
    </source>
</evidence>
<gene>
    <name evidence="7" type="primary">Pmel</name>
    <name evidence="7" type="ORF">PENPIL_R04427</name>
</gene>
<dbReference type="InterPro" id="IPR000601">
    <property type="entry name" value="PKD_dom"/>
</dbReference>
<dbReference type="PANTHER" id="PTHR11861">
    <property type="entry name" value="MELANOCYTE PROTEIN PMEL 17-RELATED"/>
    <property type="match status" value="1"/>
</dbReference>
<evidence type="ECO:0000256" key="2">
    <source>
        <dbReference type="ARBA" id="ARBA00023180"/>
    </source>
</evidence>
<dbReference type="InterPro" id="IPR046846">
    <property type="entry name" value="PKAT_KLD"/>
</dbReference>
<dbReference type="CDD" id="cd00146">
    <property type="entry name" value="PKD"/>
    <property type="match status" value="1"/>
</dbReference>
<dbReference type="AlphaFoldDB" id="A0A851NAZ4"/>
<evidence type="ECO:0000259" key="6">
    <source>
        <dbReference type="PROSITE" id="PS50093"/>
    </source>
</evidence>
<dbReference type="InterPro" id="IPR045219">
    <property type="entry name" value="PKAT"/>
</dbReference>
<evidence type="ECO:0000256" key="5">
    <source>
        <dbReference type="SAM" id="SignalP"/>
    </source>
</evidence>
<dbReference type="InterPro" id="IPR035986">
    <property type="entry name" value="PKD_dom_sf"/>
</dbReference>
<dbReference type="GO" id="GO:0042470">
    <property type="term" value="C:melanosome"/>
    <property type="evidence" value="ECO:0007669"/>
    <property type="project" value="TreeGrafter"/>
</dbReference>